<proteinExistence type="predicted"/>
<dbReference type="Pfam" id="PF02575">
    <property type="entry name" value="YbaB_DNA_bd"/>
    <property type="match status" value="1"/>
</dbReference>
<sequence length="160" mass="17125">MTEFAAQLLRRIEALDSAAADNRRRAEAYRRMEQDLKSADATATSPDGVVTVVAGPGGAITSVTFADGVREVSPQALSATVRQTIAAAVAEAARRQAEIVRQGLGSSELLDRVLESDERLFGDQRSRPIAAPVPAARRGGGTDDEDFFTDFDVFSSPEDR</sequence>
<comment type="caution">
    <text evidence="2">The sequence shown here is derived from an EMBL/GenBank/DDBJ whole genome shotgun (WGS) entry which is preliminary data.</text>
</comment>
<reference evidence="2" key="1">
    <citation type="submission" date="2020-12" db="EMBL/GenBank/DDBJ databases">
        <title>Prauserella sp. ASG 168, a novel actinomycete isolated from cave rock.</title>
        <authorList>
            <person name="Suriyachadkun C."/>
        </authorList>
    </citation>
    <scope>NUCLEOTIDE SEQUENCE</scope>
    <source>
        <strain evidence="2">ASG 168</strain>
    </source>
</reference>
<feature type="region of interest" description="Disordered" evidence="1">
    <location>
        <begin position="125"/>
        <end position="160"/>
    </location>
</feature>
<accession>A0A934V5S5</accession>
<dbReference type="Gene3D" id="3.30.1310.10">
    <property type="entry name" value="Nucleoid-associated protein YbaB-like domain"/>
    <property type="match status" value="1"/>
</dbReference>
<gene>
    <name evidence="2" type="ORF">JHE00_20980</name>
</gene>
<dbReference type="SUPFAM" id="SSF82607">
    <property type="entry name" value="YbaB-like"/>
    <property type="match status" value="1"/>
</dbReference>
<dbReference type="InterPro" id="IPR036894">
    <property type="entry name" value="YbaB-like_sf"/>
</dbReference>
<evidence type="ECO:0000313" key="2">
    <source>
        <dbReference type="EMBL" id="MBK1786807.1"/>
    </source>
</evidence>
<keyword evidence="3" id="KW-1185">Reference proteome</keyword>
<dbReference type="GO" id="GO:0003677">
    <property type="term" value="F:DNA binding"/>
    <property type="evidence" value="ECO:0007669"/>
    <property type="project" value="InterPro"/>
</dbReference>
<dbReference type="InterPro" id="IPR004401">
    <property type="entry name" value="YbaB/EbfC"/>
</dbReference>
<evidence type="ECO:0000256" key="1">
    <source>
        <dbReference type="SAM" id="MobiDB-lite"/>
    </source>
</evidence>
<feature type="compositionally biased region" description="Low complexity" evidence="1">
    <location>
        <begin position="127"/>
        <end position="137"/>
    </location>
</feature>
<organism evidence="2 3">
    <name type="scientific">Prauserella cavernicola</name>
    <dbReference type="NCBI Taxonomy" id="2800127"/>
    <lineage>
        <taxon>Bacteria</taxon>
        <taxon>Bacillati</taxon>
        <taxon>Actinomycetota</taxon>
        <taxon>Actinomycetes</taxon>
        <taxon>Pseudonocardiales</taxon>
        <taxon>Pseudonocardiaceae</taxon>
        <taxon>Prauserella</taxon>
    </lineage>
</organism>
<dbReference type="Proteomes" id="UP000635245">
    <property type="component" value="Unassembled WGS sequence"/>
</dbReference>
<dbReference type="RefSeq" id="WP_200320721.1">
    <property type="nucleotide sequence ID" value="NZ_JAENJH010000005.1"/>
</dbReference>
<dbReference type="AlphaFoldDB" id="A0A934V5S5"/>
<evidence type="ECO:0000313" key="3">
    <source>
        <dbReference type="Proteomes" id="UP000635245"/>
    </source>
</evidence>
<name>A0A934V5S5_9PSEU</name>
<dbReference type="EMBL" id="JAENJH010000005">
    <property type="protein sequence ID" value="MBK1786807.1"/>
    <property type="molecule type" value="Genomic_DNA"/>
</dbReference>
<protein>
    <submittedName>
        <fullName evidence="2">YbaB/EbfC family nucleoid-associated protein</fullName>
    </submittedName>
</protein>